<keyword evidence="2" id="KW-0238">DNA-binding</keyword>
<dbReference type="AlphaFoldDB" id="A0AAW8JKL3"/>
<name>A0AAW8JKL3_9GAMM</name>
<keyword evidence="3" id="KW-0804">Transcription</keyword>
<evidence type="ECO:0000259" key="5">
    <source>
        <dbReference type="PROSITE" id="PS01124"/>
    </source>
</evidence>
<dbReference type="PROSITE" id="PS01124">
    <property type="entry name" value="HTH_ARAC_FAMILY_2"/>
    <property type="match status" value="1"/>
</dbReference>
<dbReference type="InterPro" id="IPR018060">
    <property type="entry name" value="HTH_AraC"/>
</dbReference>
<dbReference type="Pfam" id="PF12833">
    <property type="entry name" value="HTH_18"/>
    <property type="match status" value="1"/>
</dbReference>
<dbReference type="EMBL" id="JAVIDA010000012">
    <property type="protein sequence ID" value="MDQ9071836.1"/>
    <property type="molecule type" value="Genomic_DNA"/>
</dbReference>
<accession>A0AAW8JKL3</accession>
<evidence type="ECO:0000256" key="3">
    <source>
        <dbReference type="ARBA" id="ARBA00023163"/>
    </source>
</evidence>
<evidence type="ECO:0000256" key="4">
    <source>
        <dbReference type="SAM" id="MobiDB-lite"/>
    </source>
</evidence>
<dbReference type="Gene3D" id="1.10.10.60">
    <property type="entry name" value="Homeodomain-like"/>
    <property type="match status" value="1"/>
</dbReference>
<feature type="region of interest" description="Disordered" evidence="4">
    <location>
        <begin position="1"/>
        <end position="23"/>
    </location>
</feature>
<dbReference type="SMART" id="SM00342">
    <property type="entry name" value="HTH_ARAC"/>
    <property type="match status" value="1"/>
</dbReference>
<evidence type="ECO:0000256" key="2">
    <source>
        <dbReference type="ARBA" id="ARBA00023125"/>
    </source>
</evidence>
<dbReference type="SUPFAM" id="SSF46689">
    <property type="entry name" value="Homeodomain-like"/>
    <property type="match status" value="2"/>
</dbReference>
<dbReference type="PANTHER" id="PTHR46796">
    <property type="entry name" value="HTH-TYPE TRANSCRIPTIONAL ACTIVATOR RHAS-RELATED"/>
    <property type="match status" value="1"/>
</dbReference>
<dbReference type="Proteomes" id="UP001243195">
    <property type="component" value="Unassembled WGS sequence"/>
</dbReference>
<gene>
    <name evidence="6" type="ORF">RFH51_10240</name>
</gene>
<evidence type="ECO:0000313" key="6">
    <source>
        <dbReference type="EMBL" id="MDQ9071836.1"/>
    </source>
</evidence>
<keyword evidence="1" id="KW-0805">Transcription regulation</keyword>
<protein>
    <submittedName>
        <fullName evidence="6">AraC family transcriptional regulator</fullName>
    </submittedName>
</protein>
<organism evidence="6 7">
    <name type="scientific">Acinetobacter gerneri</name>
    <dbReference type="NCBI Taxonomy" id="202952"/>
    <lineage>
        <taxon>Bacteria</taxon>
        <taxon>Pseudomonadati</taxon>
        <taxon>Pseudomonadota</taxon>
        <taxon>Gammaproteobacteria</taxon>
        <taxon>Moraxellales</taxon>
        <taxon>Moraxellaceae</taxon>
        <taxon>Acinetobacter</taxon>
    </lineage>
</organism>
<proteinExistence type="predicted"/>
<feature type="compositionally biased region" description="Polar residues" evidence="4">
    <location>
        <begin position="1"/>
        <end position="15"/>
    </location>
</feature>
<evidence type="ECO:0000313" key="7">
    <source>
        <dbReference type="Proteomes" id="UP001243195"/>
    </source>
</evidence>
<sequence length="353" mass="40499">MNQQKKSTENMQSPTHTEHNNDHQAPIKLDYLDQLDHSVLLDSDDYKIIKDNISHYLCPHEFEVDQYIPVQTILNGFEFGNSALLDLCYNAPVSICIENMQYYLFRITLEGQCSVESNQQEIRQVPGLMSISSPFSQNKITTDGKCRNIILKISRQDLEQKLQLLIGRTVHEPLIFDAGSGCSPDAIQVFIQTLNYLCQSYYTLQNWQYLTDSFNDYLIKLILLNLPHNFSQALNSAHQQLLPSYIKKAQKYIDSNLDQALSLQEISDKVGVAVRTLQLGFKQYLNQSPVAYIKDKRLEKIHFELENSQGNISVTDILMKHGINSLGHFSAQYKKRYGCVPSQTLKNQHNLFA</sequence>
<dbReference type="InterPro" id="IPR009057">
    <property type="entry name" value="Homeodomain-like_sf"/>
</dbReference>
<dbReference type="RefSeq" id="WP_308956412.1">
    <property type="nucleotide sequence ID" value="NZ_JAVICY010000015.1"/>
</dbReference>
<reference evidence="6" key="1">
    <citation type="submission" date="2023-08" db="EMBL/GenBank/DDBJ databases">
        <title>Emergence of clinically-relevant ST2 carbapenem-resistant Acinetobacter baumannii strains in hospital sewages in Zhejiang, East of China.</title>
        <authorList>
            <person name="Kaichao C."/>
            <person name="Zhang R."/>
        </authorList>
    </citation>
    <scope>NUCLEOTIDE SEQUENCE</scope>
    <source>
        <strain evidence="6">M-SY-60</strain>
    </source>
</reference>
<dbReference type="GO" id="GO:0043565">
    <property type="term" value="F:sequence-specific DNA binding"/>
    <property type="evidence" value="ECO:0007669"/>
    <property type="project" value="InterPro"/>
</dbReference>
<feature type="domain" description="HTH araC/xylS-type" evidence="5">
    <location>
        <begin position="247"/>
        <end position="347"/>
    </location>
</feature>
<comment type="caution">
    <text evidence="6">The sequence shown here is derived from an EMBL/GenBank/DDBJ whole genome shotgun (WGS) entry which is preliminary data.</text>
</comment>
<dbReference type="GO" id="GO:0003700">
    <property type="term" value="F:DNA-binding transcription factor activity"/>
    <property type="evidence" value="ECO:0007669"/>
    <property type="project" value="InterPro"/>
</dbReference>
<dbReference type="PANTHER" id="PTHR46796:SF12">
    <property type="entry name" value="HTH-TYPE DNA-BINDING TRANSCRIPTIONAL ACTIVATOR EUTR"/>
    <property type="match status" value="1"/>
</dbReference>
<dbReference type="Pfam" id="PF14525">
    <property type="entry name" value="AraC_binding_2"/>
    <property type="match status" value="1"/>
</dbReference>
<dbReference type="InterPro" id="IPR050204">
    <property type="entry name" value="AraC_XylS_family_regulators"/>
</dbReference>
<evidence type="ECO:0000256" key="1">
    <source>
        <dbReference type="ARBA" id="ARBA00023015"/>
    </source>
</evidence>
<dbReference type="InterPro" id="IPR035418">
    <property type="entry name" value="AraC-bd_2"/>
</dbReference>